<evidence type="ECO:0000313" key="1">
    <source>
        <dbReference type="EMBL" id="KAH7929700.1"/>
    </source>
</evidence>
<dbReference type="Proteomes" id="UP000790709">
    <property type="component" value="Unassembled WGS sequence"/>
</dbReference>
<evidence type="ECO:0000313" key="2">
    <source>
        <dbReference type="Proteomes" id="UP000790709"/>
    </source>
</evidence>
<sequence>MGLLPTAILVLGLLGNPKCTIAQQTTNVTCLPKYNWMDNSRGQNPCLVAAYLQGTCNGGDFSVNSIPPDSEYVGPTVKLANPCQCSTITYSMISACSLCQNNTNEIWSTWSFNCSTIYTNCSFPYDIPTGTAVPKWAYLNVLPSDYFNITLAQAAGDSPESTATRVQSTGGIPPSSSAPATSTFHTTGTPSAPAQSTSSGSSSSHAGPIAGGVVGGVVALAAIGAALAFYFVRRRRSHVAPSAAFSENRGGSSMYTPTLYIPQTPLPQPKLYDPSDPSTFPVAPPSPTILSADTSYQNAPSPTRSYAQYRPGHYSGVPEI</sequence>
<gene>
    <name evidence="1" type="ORF">BV22DRAFT_1002169</name>
</gene>
<accession>A0ACB8BUV3</accession>
<keyword evidence="2" id="KW-1185">Reference proteome</keyword>
<protein>
    <submittedName>
        <fullName evidence="1">Uncharacterized protein</fullName>
    </submittedName>
</protein>
<name>A0ACB8BUV3_9AGAM</name>
<dbReference type="EMBL" id="MU266338">
    <property type="protein sequence ID" value="KAH7929700.1"/>
    <property type="molecule type" value="Genomic_DNA"/>
</dbReference>
<comment type="caution">
    <text evidence="1">The sequence shown here is derived from an EMBL/GenBank/DDBJ whole genome shotgun (WGS) entry which is preliminary data.</text>
</comment>
<proteinExistence type="predicted"/>
<reference evidence="1" key="1">
    <citation type="journal article" date="2021" name="New Phytol.">
        <title>Evolutionary innovations through gain and loss of genes in the ectomycorrhizal Boletales.</title>
        <authorList>
            <person name="Wu G."/>
            <person name="Miyauchi S."/>
            <person name="Morin E."/>
            <person name="Kuo A."/>
            <person name="Drula E."/>
            <person name="Varga T."/>
            <person name="Kohler A."/>
            <person name="Feng B."/>
            <person name="Cao Y."/>
            <person name="Lipzen A."/>
            <person name="Daum C."/>
            <person name="Hundley H."/>
            <person name="Pangilinan J."/>
            <person name="Johnson J."/>
            <person name="Barry K."/>
            <person name="LaButti K."/>
            <person name="Ng V."/>
            <person name="Ahrendt S."/>
            <person name="Min B."/>
            <person name="Choi I.G."/>
            <person name="Park H."/>
            <person name="Plett J.M."/>
            <person name="Magnuson J."/>
            <person name="Spatafora J.W."/>
            <person name="Nagy L.G."/>
            <person name="Henrissat B."/>
            <person name="Grigoriev I.V."/>
            <person name="Yang Z.L."/>
            <person name="Xu J."/>
            <person name="Martin F.M."/>
        </authorList>
    </citation>
    <scope>NUCLEOTIDE SEQUENCE</scope>
    <source>
        <strain evidence="1">KUC20120723A-06</strain>
    </source>
</reference>
<organism evidence="1 2">
    <name type="scientific">Leucogyrophana mollusca</name>
    <dbReference type="NCBI Taxonomy" id="85980"/>
    <lineage>
        <taxon>Eukaryota</taxon>
        <taxon>Fungi</taxon>
        <taxon>Dikarya</taxon>
        <taxon>Basidiomycota</taxon>
        <taxon>Agaricomycotina</taxon>
        <taxon>Agaricomycetes</taxon>
        <taxon>Agaricomycetidae</taxon>
        <taxon>Boletales</taxon>
        <taxon>Boletales incertae sedis</taxon>
        <taxon>Leucogyrophana</taxon>
    </lineage>
</organism>